<dbReference type="InterPro" id="IPR036034">
    <property type="entry name" value="PDZ_sf"/>
</dbReference>
<feature type="region of interest" description="Disordered" evidence="10">
    <location>
        <begin position="43"/>
        <end position="65"/>
    </location>
</feature>
<dbReference type="STRING" id="4558.C5Z1N2"/>
<evidence type="ECO:0000256" key="1">
    <source>
        <dbReference type="ARBA" id="ARBA00004456"/>
    </source>
</evidence>
<evidence type="ECO:0000256" key="3">
    <source>
        <dbReference type="ARBA" id="ARBA00022670"/>
    </source>
</evidence>
<dbReference type="Gene3D" id="3.90.226.10">
    <property type="entry name" value="2-enoyl-CoA Hydratase, Chain A, domain 1"/>
    <property type="match status" value="1"/>
</dbReference>
<keyword evidence="4" id="KW-0378">Hydrolase</keyword>
<sequence length="522" mass="55507">MEMVECSLVATLAPRPLPGRVRKALPRPAVLGGRARLRVLSAGLGREQPPPPQQAGVRASGPDHGGRTLGHAAVGLAAAAVVSLTGFSGDVSPLPAPPARAESLTVAFPVSKAREVNRVQKTLVETWGLIRETFVDPTFNHQDWDQKLQQTMVEIFPLKSADAAYSKISGMLSTLGDPFTRIISPMEYQSFRIGSDGNVQGVGVFINKEPSSGRLLVMDCIQGGPADRAGIHEGDELVEIDGKSVSGLDGEAAAQRLRGRVGTTVKVKLLDGTDSERGGSLRQKEVQLSREIINLSPVSTAIISHRSDDGHECKTGYVRLASFSQTAAAEMENAVKRMEDVGVQSYILDLRNNPGGLVKAGLDVAQIWLDGDETLVNTIDRDGNVLPINMIQGHSLTHDPLVVLVNEGSASASEILAGALHDNGRAILVGHRTFGKGKIQSVTELDDGSALFITVAKYLSPALHEIDQVGIQPDIQCSPDVLSLPRAPSLKENSEATSLEMDSCIMVAEQALEIEQTKGSAS</sequence>
<evidence type="ECO:0000313" key="13">
    <source>
        <dbReference type="Proteomes" id="UP000000768"/>
    </source>
</evidence>
<reference evidence="13" key="2">
    <citation type="journal article" date="2018" name="Plant J.">
        <title>The Sorghum bicolor reference genome: improved assembly, gene annotations, a transcriptome atlas, and signatures of genome organization.</title>
        <authorList>
            <person name="McCormick R.F."/>
            <person name="Truong S.K."/>
            <person name="Sreedasyam A."/>
            <person name="Jenkins J."/>
            <person name="Shu S."/>
            <person name="Sims D."/>
            <person name="Kennedy M."/>
            <person name="Amirebrahimi M."/>
            <person name="Weers B.D."/>
            <person name="McKinley B."/>
            <person name="Mattison A."/>
            <person name="Morishige D.T."/>
            <person name="Grimwood J."/>
            <person name="Schmutz J."/>
            <person name="Mullet J.E."/>
        </authorList>
    </citation>
    <scope>NUCLEOTIDE SEQUENCE [LARGE SCALE GENOMIC DNA]</scope>
    <source>
        <strain evidence="13">cv. BTx623</strain>
    </source>
</reference>
<organism evidence="12 13">
    <name type="scientific">Sorghum bicolor</name>
    <name type="common">Sorghum</name>
    <name type="synonym">Sorghum vulgare</name>
    <dbReference type="NCBI Taxonomy" id="4558"/>
    <lineage>
        <taxon>Eukaryota</taxon>
        <taxon>Viridiplantae</taxon>
        <taxon>Streptophyta</taxon>
        <taxon>Embryophyta</taxon>
        <taxon>Tracheophyta</taxon>
        <taxon>Spermatophyta</taxon>
        <taxon>Magnoliopsida</taxon>
        <taxon>Liliopsida</taxon>
        <taxon>Poales</taxon>
        <taxon>Poaceae</taxon>
        <taxon>PACMAD clade</taxon>
        <taxon>Panicoideae</taxon>
        <taxon>Andropogonodae</taxon>
        <taxon>Andropogoneae</taxon>
        <taxon>Sorghinae</taxon>
        <taxon>Sorghum</taxon>
    </lineage>
</organism>
<dbReference type="KEGG" id="sbi:8078250"/>
<keyword evidence="3" id="KW-0645">Protease</keyword>
<keyword evidence="13" id="KW-1185">Reference proteome</keyword>
<dbReference type="HOGENOM" id="CLU_017295_0_0_1"/>
<evidence type="ECO:0000313" key="12">
    <source>
        <dbReference type="EMBL" id="EER88320.1"/>
    </source>
</evidence>
<dbReference type="Pfam" id="PF03572">
    <property type="entry name" value="Peptidase_S41"/>
    <property type="match status" value="1"/>
</dbReference>
<reference evidence="12 13" key="1">
    <citation type="journal article" date="2009" name="Nature">
        <title>The Sorghum bicolor genome and the diversification of grasses.</title>
        <authorList>
            <person name="Paterson A.H."/>
            <person name="Bowers J.E."/>
            <person name="Bruggmann R."/>
            <person name="Dubchak I."/>
            <person name="Grimwood J."/>
            <person name="Gundlach H."/>
            <person name="Haberer G."/>
            <person name="Hellsten U."/>
            <person name="Mitros T."/>
            <person name="Poliakov A."/>
            <person name="Schmutz J."/>
            <person name="Spannagl M."/>
            <person name="Tang H."/>
            <person name="Wang X."/>
            <person name="Wicker T."/>
            <person name="Bharti A.K."/>
            <person name="Chapman J."/>
            <person name="Feltus F.A."/>
            <person name="Gowik U."/>
            <person name="Grigoriev I.V."/>
            <person name="Lyons E."/>
            <person name="Maher C.A."/>
            <person name="Martis M."/>
            <person name="Narechania A."/>
            <person name="Otillar R.P."/>
            <person name="Penning B.W."/>
            <person name="Salamov A.A."/>
            <person name="Wang Y."/>
            <person name="Zhang L."/>
            <person name="Carpita N.C."/>
            <person name="Freeling M."/>
            <person name="Gingle A.R."/>
            <person name="Hash C.T."/>
            <person name="Keller B."/>
            <person name="Klein P."/>
            <person name="Kresovich S."/>
            <person name="McCann M.C."/>
            <person name="Ming R."/>
            <person name="Peterson D.G."/>
            <person name="Mehboob-ur-Rahman"/>
            <person name="Ware D."/>
            <person name="Westhoff P."/>
            <person name="Mayer K.F."/>
            <person name="Messing J."/>
            <person name="Rokhsar D.S."/>
        </authorList>
    </citation>
    <scope>NUCLEOTIDE SEQUENCE [LARGE SCALE GENOMIC DNA]</scope>
    <source>
        <strain evidence="13">cv. BTx623</strain>
    </source>
</reference>
<proteinExistence type="inferred from homology"/>
<dbReference type="SMART" id="SM00245">
    <property type="entry name" value="TSPc"/>
    <property type="match status" value="1"/>
</dbReference>
<dbReference type="SMART" id="SM00228">
    <property type="entry name" value="PDZ"/>
    <property type="match status" value="1"/>
</dbReference>
<evidence type="ECO:0000256" key="6">
    <source>
        <dbReference type="ARBA" id="ARBA00023078"/>
    </source>
</evidence>
<dbReference type="CDD" id="cd07560">
    <property type="entry name" value="Peptidase_S41_CPP"/>
    <property type="match status" value="1"/>
</dbReference>
<dbReference type="eggNOG" id="ENOG502QQVV">
    <property type="taxonomic scope" value="Eukaryota"/>
</dbReference>
<dbReference type="GO" id="GO:0006508">
    <property type="term" value="P:proteolysis"/>
    <property type="evidence" value="ECO:0007669"/>
    <property type="project" value="UniProtKB-KW"/>
</dbReference>
<evidence type="ECO:0000256" key="7">
    <source>
        <dbReference type="ARBA" id="ARBA00051784"/>
    </source>
</evidence>
<name>C5Z1N2_SORBI</name>
<feature type="domain" description="PDZ" evidence="11">
    <location>
        <begin position="188"/>
        <end position="258"/>
    </location>
</feature>
<evidence type="ECO:0000259" key="11">
    <source>
        <dbReference type="PROSITE" id="PS50106"/>
    </source>
</evidence>
<dbReference type="PANTHER" id="PTHR32060">
    <property type="entry name" value="TAIL-SPECIFIC PROTEASE"/>
    <property type="match status" value="1"/>
</dbReference>
<dbReference type="CDD" id="cd06782">
    <property type="entry name" value="cpPDZ_CPP-like"/>
    <property type="match status" value="1"/>
</dbReference>
<dbReference type="MEROPS" id="S41.A01"/>
<dbReference type="InParanoid" id="C5Z1N2"/>
<dbReference type="Gramene" id="EER88320">
    <property type="protein sequence ID" value="EER88320"/>
    <property type="gene ID" value="SORBI_3010G131700"/>
</dbReference>
<dbReference type="Gene3D" id="2.30.42.10">
    <property type="match status" value="1"/>
</dbReference>
<dbReference type="InterPro" id="IPR029045">
    <property type="entry name" value="ClpP/crotonase-like_dom_sf"/>
</dbReference>
<dbReference type="Gene3D" id="3.30.750.44">
    <property type="match status" value="1"/>
</dbReference>
<dbReference type="EC" id="3.4.21.102" evidence="9"/>
<dbReference type="InterPro" id="IPR005151">
    <property type="entry name" value="Tail-specific_protease"/>
</dbReference>
<accession>C5Z1N2</accession>
<comment type="subcellular location">
    <subcellularLocation>
        <location evidence="1">Plastid</location>
        <location evidence="1">Chloroplast thylakoid lumen</location>
    </subcellularLocation>
</comment>
<dbReference type="FunFam" id="2.30.42.10:FF:000063">
    <property type="entry name" value="Peptidase, S41 family"/>
    <property type="match status" value="1"/>
</dbReference>
<dbReference type="Pfam" id="PF00595">
    <property type="entry name" value="PDZ"/>
    <property type="match status" value="1"/>
</dbReference>
<protein>
    <recommendedName>
        <fullName evidence="9">C-terminal processing peptidase</fullName>
        <ecNumber evidence="9">3.4.21.102</ecNumber>
    </recommendedName>
</protein>
<evidence type="ECO:0000256" key="4">
    <source>
        <dbReference type="ARBA" id="ARBA00022801"/>
    </source>
</evidence>
<dbReference type="GO" id="GO:0004175">
    <property type="term" value="F:endopeptidase activity"/>
    <property type="evidence" value="ECO:0000318"/>
    <property type="project" value="GO_Central"/>
</dbReference>
<dbReference type="FunFam" id="3.30.750.44:FF:000002">
    <property type="entry name" value="carboxyl-terminal-processing peptidase 2, chloroplastic"/>
    <property type="match status" value="1"/>
</dbReference>
<dbReference type="OrthoDB" id="43580at2759"/>
<evidence type="ECO:0000256" key="8">
    <source>
        <dbReference type="ARBA" id="ARBA00060065"/>
    </source>
</evidence>
<keyword evidence="6" id="KW-0793">Thylakoid</keyword>
<dbReference type="EMBL" id="CM000769">
    <property type="protein sequence ID" value="EER88320.1"/>
    <property type="molecule type" value="Genomic_DNA"/>
</dbReference>
<dbReference type="InterPro" id="IPR001478">
    <property type="entry name" value="PDZ"/>
</dbReference>
<evidence type="ECO:0000256" key="2">
    <source>
        <dbReference type="ARBA" id="ARBA00009179"/>
    </source>
</evidence>
<dbReference type="FunFam" id="3.90.226.10:FF:000023">
    <property type="entry name" value="Carboxyl-terminal processing protease"/>
    <property type="match status" value="1"/>
</dbReference>
<dbReference type="SUPFAM" id="SSF52096">
    <property type="entry name" value="ClpP/crotonase"/>
    <property type="match status" value="1"/>
</dbReference>
<comment type="similarity">
    <text evidence="2">Belongs to the peptidase S41A family.</text>
</comment>
<dbReference type="GO" id="GO:0004252">
    <property type="term" value="F:serine-type endopeptidase activity"/>
    <property type="evidence" value="ECO:0007669"/>
    <property type="project" value="UniProtKB-EC"/>
</dbReference>
<dbReference type="Proteomes" id="UP000000768">
    <property type="component" value="Chromosome 10"/>
</dbReference>
<evidence type="ECO:0000256" key="5">
    <source>
        <dbReference type="ARBA" id="ARBA00022825"/>
    </source>
</evidence>
<dbReference type="PANTHER" id="PTHR32060:SF22">
    <property type="entry name" value="CARBOXYL-TERMINAL-PROCESSING PEPTIDASE 3, CHLOROPLASTIC"/>
    <property type="match status" value="1"/>
</dbReference>
<keyword evidence="5" id="KW-0720">Serine protease</keyword>
<gene>
    <name evidence="12" type="ORF">SORBI_3010G131700</name>
</gene>
<dbReference type="PROSITE" id="PS50106">
    <property type="entry name" value="PDZ"/>
    <property type="match status" value="1"/>
</dbReference>
<comment type="catalytic activity">
    <reaction evidence="7">
        <text>The enzyme shows specific recognition of a C-terminal tripeptide, Xaa-Yaa-Zaa, in which Xaa is preferably Ala or Leu, Yaa is preferably Ala or Tyr, and Zaa is preferably Ala, but then cleaves at a variable distance from the C-terminus. A typical cleavage is -Ala-Ala-|-Arg-Ala-Ala-Lys-Glu-Asn-Tyr-Ala-Leu-Ala-Ala.</text>
        <dbReference type="EC" id="3.4.21.102"/>
    </reaction>
</comment>
<dbReference type="GO" id="GO:0009543">
    <property type="term" value="C:chloroplast thylakoid lumen"/>
    <property type="evidence" value="ECO:0007669"/>
    <property type="project" value="UniProtKB-SubCell"/>
</dbReference>
<evidence type="ECO:0000256" key="10">
    <source>
        <dbReference type="SAM" id="MobiDB-lite"/>
    </source>
</evidence>
<dbReference type="InterPro" id="IPR004447">
    <property type="entry name" value="Peptidase_S41A"/>
</dbReference>
<dbReference type="OMA" id="QMWLDGN"/>
<dbReference type="SUPFAM" id="SSF50156">
    <property type="entry name" value="PDZ domain-like"/>
    <property type="match status" value="1"/>
</dbReference>
<dbReference type="NCBIfam" id="TIGR00225">
    <property type="entry name" value="prc"/>
    <property type="match status" value="1"/>
</dbReference>
<dbReference type="AlphaFoldDB" id="C5Z1N2"/>
<comment type="function">
    <text evidence="8">Protease involved in the C-terminal processing of the chloroplastic D1 protein of photosystem II. This proteolytic processing is necessary to allow the light-driven assembly of the tetranuclear manganese cluster, which is responsible for photosynthetic water oxidation.</text>
</comment>
<evidence type="ECO:0000256" key="9">
    <source>
        <dbReference type="ARBA" id="ARBA00066637"/>
    </source>
</evidence>
<dbReference type="FunCoup" id="C5Z1N2">
    <property type="interactions" value="5"/>
</dbReference>